<keyword evidence="1" id="KW-0547">Nucleotide-binding</keyword>
<accession>A0ABY7VZ36</accession>
<gene>
    <name evidence="4" type="ORF">PQO03_11830</name>
</gene>
<dbReference type="SUPFAM" id="SSF52540">
    <property type="entry name" value="P-loop containing nucleoside triphosphate hydrolases"/>
    <property type="match status" value="1"/>
</dbReference>
<keyword evidence="2" id="KW-0067">ATP-binding</keyword>
<evidence type="ECO:0000256" key="2">
    <source>
        <dbReference type="ARBA" id="ARBA00022840"/>
    </source>
</evidence>
<sequence length="734" mass="83308">MHIRISEDKKLSKLESNGLRPFQNQVYEHRDEKIIVINAMTGAGKSICSQTIALYKLAEEQVKRVIIAVPQKSIGVNFREYPVKAFEHAEKYHVSLDLIDGTDTTSRLKQFFKSGTGICICTHASLVSAQVNVDQFDDCLLVIDEAHHVSASEDLMNHLGISVNNCMSSKGHTVLMTATPFRSDAASIVPSGFDYASSFFSITEFLSSCKHLRGINTEFDLHECDSYLDRINEIDFSRKTAIYIPVTGSYESRDVFDKNSKENHISSVMEKIGIPKGRDEFGFYLLERKGRLLRVADLVNDEGPQQAALDDTRKTGECDIVLSMSKAKEGWDYPCIEQVVIIGARGSLSDTLQMIGRGVRDYEAKETCYVRILAQIADVESEEVREQTARFLKTVYCAQLLEDIMIPAKLFNLKRIPKENGEQENILPAVKEAIEDPAINARIGEAMRNLPTSIQLGNSSEIKEAILNIIRTEQAQFSEDEVAQFERALKLCRHLRSEVIKKDLSLEFAGTINVDDIDFAVIDDVSHVSQAVAVLAKGMGLEGFESLRTSLANDFYETLEEASTAVQKLEIKGRVEYQKAGRYKEDLRLTANPDRVYKNQWDKENWTWEKFLGNEEKVNPYPTLHEALLAVQKLGIRSSTEYINRYKEDPKLPSSPWRCYDGQYRDKFNWNKFLNQTEIYPTLQEAHTAVKKLGIKSSREYIKDKIYKKDTRLPAEPRLKYKSQINGRGTSFLV</sequence>
<dbReference type="InterPro" id="IPR027417">
    <property type="entry name" value="P-loop_NTPase"/>
</dbReference>
<proteinExistence type="predicted"/>
<dbReference type="InterPro" id="IPR050742">
    <property type="entry name" value="Helicase_Restrict-Modif_Enz"/>
</dbReference>
<evidence type="ECO:0000259" key="3">
    <source>
        <dbReference type="PROSITE" id="PS51192"/>
    </source>
</evidence>
<evidence type="ECO:0000313" key="4">
    <source>
        <dbReference type="EMBL" id="WDE98528.1"/>
    </source>
</evidence>
<dbReference type="InterPro" id="IPR014001">
    <property type="entry name" value="Helicase_ATP-bd"/>
</dbReference>
<dbReference type="Pfam" id="PF00270">
    <property type="entry name" value="DEAD"/>
    <property type="match status" value="1"/>
</dbReference>
<dbReference type="Gene3D" id="3.40.50.300">
    <property type="entry name" value="P-loop containing nucleotide triphosphate hydrolases"/>
    <property type="match status" value="2"/>
</dbReference>
<dbReference type="EMBL" id="CP117812">
    <property type="protein sequence ID" value="WDE98528.1"/>
    <property type="molecule type" value="Genomic_DNA"/>
</dbReference>
<feature type="domain" description="Helicase ATP-binding" evidence="3">
    <location>
        <begin position="26"/>
        <end position="198"/>
    </location>
</feature>
<dbReference type="PROSITE" id="PS51192">
    <property type="entry name" value="HELICASE_ATP_BIND_1"/>
    <property type="match status" value="1"/>
</dbReference>
<evidence type="ECO:0000313" key="5">
    <source>
        <dbReference type="Proteomes" id="UP001214250"/>
    </source>
</evidence>
<dbReference type="InterPro" id="IPR011545">
    <property type="entry name" value="DEAD/DEAH_box_helicase_dom"/>
</dbReference>
<dbReference type="InterPro" id="IPR001650">
    <property type="entry name" value="Helicase_C-like"/>
</dbReference>
<organism evidence="4 5">
    <name type="scientific">Lentisphaera profundi</name>
    <dbReference type="NCBI Taxonomy" id="1658616"/>
    <lineage>
        <taxon>Bacteria</taxon>
        <taxon>Pseudomonadati</taxon>
        <taxon>Lentisphaerota</taxon>
        <taxon>Lentisphaeria</taxon>
        <taxon>Lentisphaerales</taxon>
        <taxon>Lentisphaeraceae</taxon>
        <taxon>Lentisphaera</taxon>
    </lineage>
</organism>
<dbReference type="PANTHER" id="PTHR47396">
    <property type="entry name" value="TYPE I RESTRICTION ENZYME ECOKI R PROTEIN"/>
    <property type="match status" value="1"/>
</dbReference>
<evidence type="ECO:0000256" key="1">
    <source>
        <dbReference type="ARBA" id="ARBA00022741"/>
    </source>
</evidence>
<protein>
    <submittedName>
        <fullName evidence="4">Integrase repeat-containing protein</fullName>
    </submittedName>
</protein>
<dbReference type="Proteomes" id="UP001214250">
    <property type="component" value="Chromosome 2"/>
</dbReference>
<reference evidence="4 5" key="1">
    <citation type="submission" date="2023-02" db="EMBL/GenBank/DDBJ databases">
        <title>Genome sequence of Lentisphaera profundi SAORIC-696.</title>
        <authorList>
            <person name="Kim e."/>
            <person name="Cho J.-C."/>
            <person name="Choi A."/>
            <person name="Kang I."/>
        </authorList>
    </citation>
    <scope>NUCLEOTIDE SEQUENCE [LARGE SCALE GENOMIC DNA]</scope>
    <source>
        <strain evidence="4 5">SAORIC-696</strain>
    </source>
</reference>
<dbReference type="Pfam" id="PF00271">
    <property type="entry name" value="Helicase_C"/>
    <property type="match status" value="1"/>
</dbReference>
<dbReference type="RefSeq" id="WP_274153399.1">
    <property type="nucleotide sequence ID" value="NZ_CP117812.1"/>
</dbReference>
<dbReference type="Pfam" id="PF14882">
    <property type="entry name" value="INT_rpt"/>
    <property type="match status" value="2"/>
</dbReference>
<keyword evidence="5" id="KW-1185">Reference proteome</keyword>
<dbReference type="InterPro" id="IPR028229">
    <property type="entry name" value="Integrase_rpt"/>
</dbReference>
<dbReference type="SMART" id="SM00487">
    <property type="entry name" value="DEXDc"/>
    <property type="match status" value="1"/>
</dbReference>
<dbReference type="PANTHER" id="PTHR47396:SF1">
    <property type="entry name" value="ATP-DEPENDENT HELICASE IRC3-RELATED"/>
    <property type="match status" value="1"/>
</dbReference>
<name>A0ABY7VZ36_9BACT</name>